<dbReference type="AlphaFoldDB" id="A0A1E8PR90"/>
<gene>
    <name evidence="1" type="ORF">BA896_007515</name>
</gene>
<sequence length="159" mass="17128">MLLLVFQKGRGSKYFGDATVNQYGCIPDVESQTDTATNKTVLKETGTLMTVANCPNDCVFPRTTVTAMEGGADPLDSNPWGILSATDTTRAGGASNSKIEIWEIAAIDACHARRVYAYLTKRGTDRVLAKALARGDMLGEILVGYRDPNYKEGPSTVCN</sequence>
<reference evidence="1 2" key="1">
    <citation type="submission" date="2016-10" db="EMBL/GenBank/DDBJ databases">
        <title>Updated version of Genome Assembly of Janthinobacterium lividum ERGS5:01.</title>
        <authorList>
            <person name="Kumar R."/>
            <person name="Acharya V."/>
            <person name="Singh D."/>
        </authorList>
    </citation>
    <scope>NUCLEOTIDE SEQUENCE [LARGE SCALE GENOMIC DNA]</scope>
    <source>
        <strain evidence="1 2">ERGS5:01</strain>
    </source>
</reference>
<accession>A0A1E8PR90</accession>
<dbReference type="Proteomes" id="UP000092634">
    <property type="component" value="Unassembled WGS sequence"/>
</dbReference>
<comment type="caution">
    <text evidence="1">The sequence shown here is derived from an EMBL/GenBank/DDBJ whole genome shotgun (WGS) entry which is preliminary data.</text>
</comment>
<name>A0A1E8PR90_9BURK</name>
<organism evidence="1 2">
    <name type="scientific">Janthinobacterium lividum</name>
    <dbReference type="NCBI Taxonomy" id="29581"/>
    <lineage>
        <taxon>Bacteria</taxon>
        <taxon>Pseudomonadati</taxon>
        <taxon>Pseudomonadota</taxon>
        <taxon>Betaproteobacteria</taxon>
        <taxon>Burkholderiales</taxon>
        <taxon>Oxalobacteraceae</taxon>
        <taxon>Janthinobacterium</taxon>
    </lineage>
</organism>
<proteinExistence type="predicted"/>
<dbReference type="EMBL" id="MAQB02000001">
    <property type="protein sequence ID" value="OFJ48782.1"/>
    <property type="molecule type" value="Genomic_DNA"/>
</dbReference>
<protein>
    <submittedName>
        <fullName evidence="1">Uncharacterized protein</fullName>
    </submittedName>
</protein>
<evidence type="ECO:0000313" key="1">
    <source>
        <dbReference type="EMBL" id="OFJ48782.1"/>
    </source>
</evidence>
<evidence type="ECO:0000313" key="2">
    <source>
        <dbReference type="Proteomes" id="UP000092634"/>
    </source>
</evidence>